<evidence type="ECO:0000313" key="3">
    <source>
        <dbReference type="Proteomes" id="UP001169027"/>
    </source>
</evidence>
<organism evidence="2 3">
    <name type="scientific">Variovorax ginsengisoli</name>
    <dbReference type="NCBI Taxonomy" id="363844"/>
    <lineage>
        <taxon>Bacteria</taxon>
        <taxon>Pseudomonadati</taxon>
        <taxon>Pseudomonadota</taxon>
        <taxon>Betaproteobacteria</taxon>
        <taxon>Burkholderiales</taxon>
        <taxon>Comamonadaceae</taxon>
        <taxon>Variovorax</taxon>
    </lineage>
</organism>
<dbReference type="EMBL" id="JAUKVY010000021">
    <property type="protein sequence ID" value="MDO1535704.1"/>
    <property type="molecule type" value="Genomic_DNA"/>
</dbReference>
<dbReference type="Proteomes" id="UP001169027">
    <property type="component" value="Unassembled WGS sequence"/>
</dbReference>
<feature type="transmembrane region" description="Helical" evidence="1">
    <location>
        <begin position="6"/>
        <end position="25"/>
    </location>
</feature>
<comment type="caution">
    <text evidence="2">The sequence shown here is derived from an EMBL/GenBank/DDBJ whole genome shotgun (WGS) entry which is preliminary data.</text>
</comment>
<dbReference type="RefSeq" id="WP_301813505.1">
    <property type="nucleotide sequence ID" value="NZ_JAUJZH010000021.1"/>
</dbReference>
<sequence>MESAIFTLGALAVLVSAGWIIDLLVHREPPSRLERLMAAQIQRSTSAIRGGQEA</sequence>
<reference evidence="2" key="1">
    <citation type="submission" date="2023-06" db="EMBL/GenBank/DDBJ databases">
        <authorList>
            <person name="Jiang Y."/>
            <person name="Liu Q."/>
        </authorList>
    </citation>
    <scope>NUCLEOTIDE SEQUENCE</scope>
    <source>
        <strain evidence="2">CGMCC 1.12090</strain>
    </source>
</reference>
<evidence type="ECO:0000256" key="1">
    <source>
        <dbReference type="SAM" id="Phobius"/>
    </source>
</evidence>
<accession>A0ABT8S9W1</accession>
<keyword evidence="1" id="KW-1133">Transmembrane helix</keyword>
<keyword evidence="3" id="KW-1185">Reference proteome</keyword>
<evidence type="ECO:0000313" key="2">
    <source>
        <dbReference type="EMBL" id="MDO1535704.1"/>
    </source>
</evidence>
<keyword evidence="1" id="KW-0812">Transmembrane</keyword>
<protein>
    <submittedName>
        <fullName evidence="2">Uncharacterized protein</fullName>
    </submittedName>
</protein>
<gene>
    <name evidence="2" type="ORF">Q2T77_25800</name>
</gene>
<proteinExistence type="predicted"/>
<name>A0ABT8S9W1_9BURK</name>
<keyword evidence="1" id="KW-0472">Membrane</keyword>